<keyword evidence="2" id="KW-1185">Reference proteome</keyword>
<proteinExistence type="predicted"/>
<reference evidence="1 2" key="1">
    <citation type="submission" date="2020-09" db="EMBL/GenBank/DDBJ databases">
        <title>Novel species of Mucilaginibacter isolated from a glacier on the Tibetan Plateau.</title>
        <authorList>
            <person name="Liu Q."/>
            <person name="Xin Y.-H."/>
        </authorList>
    </citation>
    <scope>NUCLEOTIDE SEQUENCE [LARGE SCALE GENOMIC DNA]</scope>
    <source>
        <strain evidence="1 2">CGMCC 1.13878</strain>
    </source>
</reference>
<dbReference type="RefSeq" id="WP_191173882.1">
    <property type="nucleotide sequence ID" value="NZ_JACWMW010000001.1"/>
</dbReference>
<gene>
    <name evidence="1" type="ORF">IDJ75_01700</name>
</gene>
<accession>A0ABR7X065</accession>
<protein>
    <submittedName>
        <fullName evidence="1">Uncharacterized protein</fullName>
    </submittedName>
</protein>
<organism evidence="1 2">
    <name type="scientific">Mucilaginibacter rigui</name>
    <dbReference type="NCBI Taxonomy" id="534635"/>
    <lineage>
        <taxon>Bacteria</taxon>
        <taxon>Pseudomonadati</taxon>
        <taxon>Bacteroidota</taxon>
        <taxon>Sphingobacteriia</taxon>
        <taxon>Sphingobacteriales</taxon>
        <taxon>Sphingobacteriaceae</taxon>
        <taxon>Mucilaginibacter</taxon>
    </lineage>
</organism>
<comment type="caution">
    <text evidence="1">The sequence shown here is derived from an EMBL/GenBank/DDBJ whole genome shotgun (WGS) entry which is preliminary data.</text>
</comment>
<dbReference type="Proteomes" id="UP000618754">
    <property type="component" value="Unassembled WGS sequence"/>
</dbReference>
<dbReference type="EMBL" id="JACWMW010000001">
    <property type="protein sequence ID" value="MBD1383974.1"/>
    <property type="molecule type" value="Genomic_DNA"/>
</dbReference>
<name>A0ABR7X065_9SPHI</name>
<evidence type="ECO:0000313" key="2">
    <source>
        <dbReference type="Proteomes" id="UP000618754"/>
    </source>
</evidence>
<evidence type="ECO:0000313" key="1">
    <source>
        <dbReference type="EMBL" id="MBD1383974.1"/>
    </source>
</evidence>
<sequence>MSIKSFLTKLWGAIKSLFNSFPDKLKAAVHIGIIITENIKTIIDSPIADILTAIIPGEIDDKIKQALRAGIPVILTDLKLTDQCSDLTDPQEITKCAVETLKTLDGEIKSAFLHNLSILIAQVAADGKLSWADGVCILEWYYQNKFKIASK</sequence>